<organism evidence="4">
    <name type="scientific">Gongylonema pulchrum</name>
    <dbReference type="NCBI Taxonomy" id="637853"/>
    <lineage>
        <taxon>Eukaryota</taxon>
        <taxon>Metazoa</taxon>
        <taxon>Ecdysozoa</taxon>
        <taxon>Nematoda</taxon>
        <taxon>Chromadorea</taxon>
        <taxon>Rhabditida</taxon>
        <taxon>Spirurina</taxon>
        <taxon>Spiruromorpha</taxon>
        <taxon>Spiruroidea</taxon>
        <taxon>Gongylonematidae</taxon>
        <taxon>Gongylonema</taxon>
    </lineage>
</organism>
<dbReference type="WBParaSite" id="GPUH_0002633501-mRNA-1">
    <property type="protein sequence ID" value="GPUH_0002633501-mRNA-1"/>
    <property type="gene ID" value="GPUH_0002633501"/>
</dbReference>
<dbReference type="EMBL" id="UYRT01109900">
    <property type="protein sequence ID" value="VDN45368.1"/>
    <property type="molecule type" value="Genomic_DNA"/>
</dbReference>
<dbReference type="AlphaFoldDB" id="A0A183EZB4"/>
<evidence type="ECO:0000313" key="3">
    <source>
        <dbReference type="Proteomes" id="UP000271098"/>
    </source>
</evidence>
<reference evidence="4" key="1">
    <citation type="submission" date="2016-06" db="UniProtKB">
        <authorList>
            <consortium name="WormBaseParasite"/>
        </authorList>
    </citation>
    <scope>IDENTIFICATION</scope>
</reference>
<reference evidence="2 3" key="2">
    <citation type="submission" date="2018-11" db="EMBL/GenBank/DDBJ databases">
        <authorList>
            <consortium name="Pathogen Informatics"/>
        </authorList>
    </citation>
    <scope>NUCLEOTIDE SEQUENCE [LARGE SCALE GENOMIC DNA]</scope>
</reference>
<dbReference type="OrthoDB" id="5877512at2759"/>
<feature type="compositionally biased region" description="Low complexity" evidence="1">
    <location>
        <begin position="78"/>
        <end position="87"/>
    </location>
</feature>
<gene>
    <name evidence="2" type="ORF">GPUH_LOCUS26307</name>
</gene>
<evidence type="ECO:0000313" key="2">
    <source>
        <dbReference type="EMBL" id="VDN45368.1"/>
    </source>
</evidence>
<feature type="region of interest" description="Disordered" evidence="1">
    <location>
        <begin position="78"/>
        <end position="99"/>
    </location>
</feature>
<feature type="compositionally biased region" description="Polar residues" evidence="1">
    <location>
        <begin position="88"/>
        <end position="99"/>
    </location>
</feature>
<proteinExistence type="predicted"/>
<evidence type="ECO:0000313" key="4">
    <source>
        <dbReference type="WBParaSite" id="GPUH_0002633501-mRNA-1"/>
    </source>
</evidence>
<name>A0A183EZB4_9BILA</name>
<accession>A0A183EZB4</accession>
<dbReference type="Proteomes" id="UP000271098">
    <property type="component" value="Unassembled WGS sequence"/>
</dbReference>
<evidence type="ECO:0000256" key="1">
    <source>
        <dbReference type="SAM" id="MobiDB-lite"/>
    </source>
</evidence>
<keyword evidence="3" id="KW-1185">Reference proteome</keyword>
<protein>
    <submittedName>
        <fullName evidence="2 4">Uncharacterized protein</fullName>
    </submittedName>
</protein>
<sequence length="126" mass="13665">MSTSTTSPPLPTATSTALTIHDRLCLSTAEKRIRNRSLCSLLWTPPLYPGYSAKLNKSPKTSWQATVIPEILSSSANPLLPNSSSAPRSQNSPTAVITGNPTQTADVFKEILYMCPIIGYCSVYLY</sequence>